<gene>
    <name evidence="1" type="ORF">lacNasYZ03_14490</name>
</gene>
<comment type="caution">
    <text evidence="1">The sequence shown here is derived from an EMBL/GenBank/DDBJ whole genome shotgun (WGS) entry which is preliminary data.</text>
</comment>
<dbReference type="Proteomes" id="UP000616547">
    <property type="component" value="Unassembled WGS sequence"/>
</dbReference>
<keyword evidence="2" id="KW-1185">Reference proteome</keyword>
<dbReference type="RefSeq" id="WP_201330278.1">
    <property type="nucleotide sequence ID" value="NZ_BOCG01000338.1"/>
</dbReference>
<organism evidence="1 2">
    <name type="scientific">Lactobacillus nasalidis</name>
    <dbReference type="NCBI Taxonomy" id="2797258"/>
    <lineage>
        <taxon>Bacteria</taxon>
        <taxon>Bacillati</taxon>
        <taxon>Bacillota</taxon>
        <taxon>Bacilli</taxon>
        <taxon>Lactobacillales</taxon>
        <taxon>Lactobacillaceae</taxon>
        <taxon>Lactobacillus</taxon>
    </lineage>
</organism>
<evidence type="ECO:0008006" key="3">
    <source>
        <dbReference type="Google" id="ProtNLM"/>
    </source>
</evidence>
<protein>
    <recommendedName>
        <fullName evidence="3">Competence protein CoiA</fullName>
    </recommendedName>
</protein>
<dbReference type="EMBL" id="BOCI01000430">
    <property type="protein sequence ID" value="GHW01762.1"/>
    <property type="molecule type" value="Genomic_DNA"/>
</dbReference>
<sequence>MAGLTHVERWYDDKGWRPITIEEAVKLEHHKVSSREKRYRCSLCGKYVALAKGEHNASAFKHNRGDEDKECPERTQEDYRKYTKLQKVLNSNPILPYKLSLKDDQLQLMVGLLPLDPQTLEANKENHVKIYSNTGKLQRDISFKERLSADQVTYVTLSDINAVSFRFELDVPDEAISRIWGKEFIGVRDKAVFRYQSRRMVSQRGQICIGEKYYLLSKRAIKKIPLGIRHCLVHTPKEKDGFYLYTFDVSLFSRETSEELYRWGYSLTEKLTPVYPIWPVFTQFYNQYKFNTNACYLLYSSRDGSGESVDTEITSEVQKRVFKQDFCRVVVQSPNKQKFDELILRKKPTLEYWEDKVEIKVSDIKSGEAYQMGQCYNCLPEGRLHVTANFRISAYIYEKHFLINKKINQTEIILPTVELGQEIRFYHGSDLLGKISFIKRQDTKHAADDELFKRLISAKGRMINFPHDIASIGLKMRGYPLCFKWLKKCQITDSIPLKCVQLLKKEFGWR</sequence>
<evidence type="ECO:0000313" key="2">
    <source>
        <dbReference type="Proteomes" id="UP000616547"/>
    </source>
</evidence>
<proteinExistence type="predicted"/>
<name>A0ABQ3WC15_9LACO</name>
<accession>A0ABQ3WC15</accession>
<evidence type="ECO:0000313" key="1">
    <source>
        <dbReference type="EMBL" id="GHW01762.1"/>
    </source>
</evidence>
<reference evidence="2" key="1">
    <citation type="submission" date="2021-01" db="EMBL/GenBank/DDBJ databases">
        <title>Draft genome sequence of Nasalis larvatus strain YZ03.</title>
        <authorList>
            <person name="Suzuki-Hashido N."/>
            <person name="Tsuchida S."/>
            <person name="Hayakawa T."/>
        </authorList>
    </citation>
    <scope>NUCLEOTIDE SEQUENCE [LARGE SCALE GENOMIC DNA]</scope>
    <source>
        <strain evidence="2">YZ03</strain>
    </source>
</reference>